<accession>A0A484BFX2</accession>
<reference evidence="1 2" key="1">
    <citation type="journal article" date="2019" name="J. Hered.">
        <title>An Improved Genome Assembly for Drosophila navojoa, the Basal Species in the mojavensis Cluster.</title>
        <authorList>
            <person name="Vanderlinde T."/>
            <person name="Dupim E.G."/>
            <person name="Nazario-Yepiz N.O."/>
            <person name="Carvalho A.B."/>
        </authorList>
    </citation>
    <scope>NUCLEOTIDE SEQUENCE [LARGE SCALE GENOMIC DNA]</scope>
    <source>
        <strain evidence="1">Navoj_Jal97</strain>
        <tissue evidence="1">Whole organism</tissue>
    </source>
</reference>
<dbReference type="AlphaFoldDB" id="A0A484BFX2"/>
<gene>
    <name evidence="1" type="ORF">AWZ03_005926</name>
</gene>
<keyword evidence="2" id="KW-1185">Reference proteome</keyword>
<protein>
    <submittedName>
        <fullName evidence="1">Uncharacterized protein</fullName>
    </submittedName>
</protein>
<evidence type="ECO:0000313" key="1">
    <source>
        <dbReference type="EMBL" id="TDG47628.1"/>
    </source>
</evidence>
<dbReference type="OMA" id="SNCENSP"/>
<dbReference type="EMBL" id="LSRL02000041">
    <property type="protein sequence ID" value="TDG47628.1"/>
    <property type="molecule type" value="Genomic_DNA"/>
</dbReference>
<sequence length="214" mass="24781">MDELVDQLSPKIYARNVVRALAKLQNGKHSYVPVDDIVGMVAQQMRRKRDMDNVKEHVLKSLNSMFDLGILIRNSSFHYNFYKFPELTYGCLNSVKGRRYKAGGRKPYIRPKKPIAARPKRQTMGKYQRKCKPAPIVPVVCDCCRSSVMPFVKVFNEIKKNAFDMVKMQQIKISDSEMDESVDHPANIAQRFDFQPPTMIVMNYENPLEEQTTQ</sequence>
<name>A0A484BFX2_DRONA</name>
<comment type="caution">
    <text evidence="1">The sequence shown here is derived from an EMBL/GenBank/DDBJ whole genome shotgun (WGS) entry which is preliminary data.</text>
</comment>
<evidence type="ECO:0000313" key="2">
    <source>
        <dbReference type="Proteomes" id="UP000295192"/>
    </source>
</evidence>
<organism evidence="1 2">
    <name type="scientific">Drosophila navojoa</name>
    <name type="common">Fruit fly</name>
    <dbReference type="NCBI Taxonomy" id="7232"/>
    <lineage>
        <taxon>Eukaryota</taxon>
        <taxon>Metazoa</taxon>
        <taxon>Ecdysozoa</taxon>
        <taxon>Arthropoda</taxon>
        <taxon>Hexapoda</taxon>
        <taxon>Insecta</taxon>
        <taxon>Pterygota</taxon>
        <taxon>Neoptera</taxon>
        <taxon>Endopterygota</taxon>
        <taxon>Diptera</taxon>
        <taxon>Brachycera</taxon>
        <taxon>Muscomorpha</taxon>
        <taxon>Ephydroidea</taxon>
        <taxon>Drosophilidae</taxon>
        <taxon>Drosophila</taxon>
    </lineage>
</organism>
<proteinExistence type="predicted"/>
<dbReference type="Proteomes" id="UP000295192">
    <property type="component" value="Unassembled WGS sequence"/>
</dbReference>